<protein>
    <submittedName>
        <fullName evidence="1">Uncharacterized protein</fullName>
    </submittedName>
</protein>
<proteinExistence type="predicted"/>
<organism evidence="1 2">
    <name type="scientific">Wolfiporia cocos (strain MD-104)</name>
    <name type="common">Brown rot fungus</name>
    <dbReference type="NCBI Taxonomy" id="742152"/>
    <lineage>
        <taxon>Eukaryota</taxon>
        <taxon>Fungi</taxon>
        <taxon>Dikarya</taxon>
        <taxon>Basidiomycota</taxon>
        <taxon>Agaricomycotina</taxon>
        <taxon>Agaricomycetes</taxon>
        <taxon>Polyporales</taxon>
        <taxon>Phaeolaceae</taxon>
        <taxon>Wolfiporia</taxon>
    </lineage>
</organism>
<sequence>MPLHCASSERGVIVGSPPRIVIVPRVHRLDMPLCCLIQQPRQGARAYLDLCICLRGCNLDGALVGAGQGRRLLCCCLRPTEPGAPADQRGGQSLTWVSAQGTGKWQWSGAAPSKGRGLRPAQGAAALRRQLPAHDALGPLAALASCSGRAQIAHWPRWPRRRLTINGGGSSPDRSLSFPAGAETSWCLGRAIVDAESIALSFARQQQCAGARTGVLHSVCIAIARAGALVASERVLPDRIRACRYEEAVSRLARAGRTPPAPPPASIATTPTVPHWAHTRRMTRDRVVRARSHTIEECRRNKLHTTAQRSARRGLGGARVHGRVIALRRNIIVPRMMRLPSREVPPQG</sequence>
<gene>
    <name evidence="1" type="ORF">WOLCODRAFT_153706</name>
</gene>
<reference evidence="1 2" key="1">
    <citation type="journal article" date="2012" name="Science">
        <title>The Paleozoic origin of enzymatic lignin decomposition reconstructed from 31 fungal genomes.</title>
        <authorList>
            <person name="Floudas D."/>
            <person name="Binder M."/>
            <person name="Riley R."/>
            <person name="Barry K."/>
            <person name="Blanchette R.A."/>
            <person name="Henrissat B."/>
            <person name="Martinez A.T."/>
            <person name="Otillar R."/>
            <person name="Spatafora J.W."/>
            <person name="Yadav J.S."/>
            <person name="Aerts A."/>
            <person name="Benoit I."/>
            <person name="Boyd A."/>
            <person name="Carlson A."/>
            <person name="Copeland A."/>
            <person name="Coutinho P.M."/>
            <person name="de Vries R.P."/>
            <person name="Ferreira P."/>
            <person name="Findley K."/>
            <person name="Foster B."/>
            <person name="Gaskell J."/>
            <person name="Glotzer D."/>
            <person name="Gorecki P."/>
            <person name="Heitman J."/>
            <person name="Hesse C."/>
            <person name="Hori C."/>
            <person name="Igarashi K."/>
            <person name="Jurgens J.A."/>
            <person name="Kallen N."/>
            <person name="Kersten P."/>
            <person name="Kohler A."/>
            <person name="Kuees U."/>
            <person name="Kumar T.K.A."/>
            <person name="Kuo A."/>
            <person name="LaButti K."/>
            <person name="Larrondo L.F."/>
            <person name="Lindquist E."/>
            <person name="Ling A."/>
            <person name="Lombard V."/>
            <person name="Lucas S."/>
            <person name="Lundell T."/>
            <person name="Martin R."/>
            <person name="McLaughlin D.J."/>
            <person name="Morgenstern I."/>
            <person name="Morin E."/>
            <person name="Murat C."/>
            <person name="Nagy L.G."/>
            <person name="Nolan M."/>
            <person name="Ohm R.A."/>
            <person name="Patyshakuliyeva A."/>
            <person name="Rokas A."/>
            <person name="Ruiz-Duenas F.J."/>
            <person name="Sabat G."/>
            <person name="Salamov A."/>
            <person name="Samejima M."/>
            <person name="Schmutz J."/>
            <person name="Slot J.C."/>
            <person name="St John F."/>
            <person name="Stenlid J."/>
            <person name="Sun H."/>
            <person name="Sun S."/>
            <person name="Syed K."/>
            <person name="Tsang A."/>
            <person name="Wiebenga A."/>
            <person name="Young D."/>
            <person name="Pisabarro A."/>
            <person name="Eastwood D.C."/>
            <person name="Martin F."/>
            <person name="Cullen D."/>
            <person name="Grigoriev I.V."/>
            <person name="Hibbett D.S."/>
        </authorList>
    </citation>
    <scope>NUCLEOTIDE SEQUENCE [LARGE SCALE GENOMIC DNA]</scope>
    <source>
        <strain evidence="1 2">MD-104</strain>
    </source>
</reference>
<accession>A0A2H3JQ75</accession>
<dbReference type="AlphaFoldDB" id="A0A2H3JQ75"/>
<dbReference type="EMBL" id="KB468146">
    <property type="protein sequence ID" value="PCH43655.1"/>
    <property type="molecule type" value="Genomic_DNA"/>
</dbReference>
<keyword evidence="2" id="KW-1185">Reference proteome</keyword>
<dbReference type="Proteomes" id="UP000218811">
    <property type="component" value="Unassembled WGS sequence"/>
</dbReference>
<name>A0A2H3JQ75_WOLCO</name>
<evidence type="ECO:0000313" key="1">
    <source>
        <dbReference type="EMBL" id="PCH43655.1"/>
    </source>
</evidence>
<evidence type="ECO:0000313" key="2">
    <source>
        <dbReference type="Proteomes" id="UP000218811"/>
    </source>
</evidence>